<dbReference type="HAMAP" id="MF_00093">
    <property type="entry name" value="Rel_fac_1"/>
    <property type="match status" value="1"/>
</dbReference>
<evidence type="ECO:0000259" key="7">
    <source>
        <dbReference type="PROSITE" id="PS00745"/>
    </source>
</evidence>
<evidence type="ECO:0000313" key="8">
    <source>
        <dbReference type="EMBL" id="MFC4651415.1"/>
    </source>
</evidence>
<dbReference type="Gene3D" id="3.30.70.1660">
    <property type="match status" value="1"/>
</dbReference>
<dbReference type="PROSITE" id="PS00745">
    <property type="entry name" value="RF_PROK_I"/>
    <property type="match status" value="1"/>
</dbReference>
<dbReference type="Pfam" id="PF00472">
    <property type="entry name" value="RF-1"/>
    <property type="match status" value="1"/>
</dbReference>
<comment type="PTM">
    <text evidence="6">Methylated by PrmC. Methylation increases the termination efficiency of RF1.</text>
</comment>
<keyword evidence="6" id="KW-0963">Cytoplasm</keyword>
<name>A0ABV9JDG7_9LACT</name>
<dbReference type="Pfam" id="PF03462">
    <property type="entry name" value="PCRF"/>
    <property type="match status" value="1"/>
</dbReference>
<keyword evidence="9" id="KW-1185">Reference proteome</keyword>
<evidence type="ECO:0000313" key="9">
    <source>
        <dbReference type="Proteomes" id="UP001595987"/>
    </source>
</evidence>
<dbReference type="Gene3D" id="3.30.160.20">
    <property type="match status" value="1"/>
</dbReference>
<sequence length="357" mass="40308">MFEQLESMIGRYEELGELLSDPEVVSNTKRFMELSREEANLRDTVAAYLEYKKVLATIEESEEILGEAGLDDEMKELAKEELATAKSEKEELEEKIKILLLPKDPNDGKNIVLEVRGAAGGDEAALFAADLLNMYQHYAESQGWKFEIMEANQTSIGGFKEVSVLISGSSVYSKLKYESGAHRVQRVPVTETQGRVHTSTATVLVMPEVEEFDYRIDPNEIRTDIYHASGAGGQNVNKVATAVRMVHLPTGIKVEMQEERTQQKNRDKAIKLLNTKVFDYYQQIELDKQNTARKSTVGTGDRSERIRTYNFPQNRVTDHRIGLTVQKLDRIIAGDLDEIVNALIIYDQTQKLAELGE</sequence>
<dbReference type="SMART" id="SM00937">
    <property type="entry name" value="PCRF"/>
    <property type="match status" value="1"/>
</dbReference>
<dbReference type="InterPro" id="IPR000352">
    <property type="entry name" value="Pep_chain_release_fac_I"/>
</dbReference>
<dbReference type="Gene3D" id="6.10.140.1950">
    <property type="match status" value="1"/>
</dbReference>
<keyword evidence="4 6" id="KW-0648">Protein biosynthesis</keyword>
<dbReference type="NCBIfam" id="NF001859">
    <property type="entry name" value="PRK00591.1"/>
    <property type="match status" value="1"/>
</dbReference>
<protein>
    <recommendedName>
        <fullName evidence="5 6">Peptide chain release factor 1</fullName>
        <shortName evidence="6">RF-1</shortName>
    </recommendedName>
</protein>
<evidence type="ECO:0000256" key="1">
    <source>
        <dbReference type="ARBA" id="ARBA00002986"/>
    </source>
</evidence>
<accession>A0ABV9JDG7</accession>
<comment type="function">
    <text evidence="1 6">Peptide chain release factor 1 directs the termination of translation in response to the peptide chain termination codons UAG and UAA.</text>
</comment>
<dbReference type="EMBL" id="JBHSGD010000001">
    <property type="protein sequence ID" value="MFC4651415.1"/>
    <property type="molecule type" value="Genomic_DNA"/>
</dbReference>
<dbReference type="InterPro" id="IPR005139">
    <property type="entry name" value="PCRF"/>
</dbReference>
<dbReference type="InterPro" id="IPR004373">
    <property type="entry name" value="RF-1"/>
</dbReference>
<comment type="subcellular location">
    <subcellularLocation>
        <location evidence="6">Cytoplasm</location>
    </subcellularLocation>
</comment>
<dbReference type="InterPro" id="IPR050057">
    <property type="entry name" value="Prokaryotic/Mito_RF"/>
</dbReference>
<gene>
    <name evidence="6 8" type="primary">prfA</name>
    <name evidence="8" type="ORF">ACFO26_00635</name>
</gene>
<feature type="modified residue" description="N5-methylglutamine" evidence="6">
    <location>
        <position position="234"/>
    </location>
</feature>
<comment type="caution">
    <text evidence="8">The sequence shown here is derived from an EMBL/GenBank/DDBJ whole genome shotgun (WGS) entry which is preliminary data.</text>
</comment>
<evidence type="ECO:0000256" key="4">
    <source>
        <dbReference type="ARBA" id="ARBA00022917"/>
    </source>
</evidence>
<dbReference type="InterPro" id="IPR045853">
    <property type="entry name" value="Pep_chain_release_fac_I_sf"/>
</dbReference>
<proteinExistence type="inferred from homology"/>
<evidence type="ECO:0000256" key="2">
    <source>
        <dbReference type="ARBA" id="ARBA00010835"/>
    </source>
</evidence>
<dbReference type="Proteomes" id="UP001595987">
    <property type="component" value="Unassembled WGS sequence"/>
</dbReference>
<dbReference type="NCBIfam" id="TIGR00019">
    <property type="entry name" value="prfA"/>
    <property type="match status" value="1"/>
</dbReference>
<evidence type="ECO:0000256" key="5">
    <source>
        <dbReference type="ARBA" id="ARBA00050039"/>
    </source>
</evidence>
<comment type="similarity">
    <text evidence="2 6">Belongs to the prokaryotic/mitochondrial release factor family.</text>
</comment>
<evidence type="ECO:0000256" key="3">
    <source>
        <dbReference type="ARBA" id="ARBA00022481"/>
    </source>
</evidence>
<feature type="domain" description="Prokaryotic-type class I peptide chain release factors" evidence="7">
    <location>
        <begin position="227"/>
        <end position="243"/>
    </location>
</feature>
<dbReference type="PANTHER" id="PTHR43804:SF7">
    <property type="entry name" value="LD18447P"/>
    <property type="match status" value="1"/>
</dbReference>
<organism evidence="8 9">
    <name type="scientific">Lactococcus nasutitermitis</name>
    <dbReference type="NCBI Taxonomy" id="1652957"/>
    <lineage>
        <taxon>Bacteria</taxon>
        <taxon>Bacillati</taxon>
        <taxon>Bacillota</taxon>
        <taxon>Bacilli</taxon>
        <taxon>Lactobacillales</taxon>
        <taxon>Streptococcaceae</taxon>
        <taxon>Lactococcus</taxon>
    </lineage>
</organism>
<evidence type="ECO:0000256" key="6">
    <source>
        <dbReference type="HAMAP-Rule" id="MF_00093"/>
    </source>
</evidence>
<dbReference type="PANTHER" id="PTHR43804">
    <property type="entry name" value="LD18447P"/>
    <property type="match status" value="1"/>
</dbReference>
<dbReference type="SUPFAM" id="SSF75620">
    <property type="entry name" value="Release factor"/>
    <property type="match status" value="1"/>
</dbReference>
<reference evidence="9" key="1">
    <citation type="journal article" date="2019" name="Int. J. Syst. Evol. Microbiol.">
        <title>The Global Catalogue of Microorganisms (GCM) 10K type strain sequencing project: providing services to taxonomists for standard genome sequencing and annotation.</title>
        <authorList>
            <consortium name="The Broad Institute Genomics Platform"/>
            <consortium name="The Broad Institute Genome Sequencing Center for Infectious Disease"/>
            <person name="Wu L."/>
            <person name="Ma J."/>
        </authorList>
    </citation>
    <scope>NUCLEOTIDE SEQUENCE [LARGE SCALE GENOMIC DNA]</scope>
    <source>
        <strain evidence="9">CCUG 63287</strain>
    </source>
</reference>
<keyword evidence="3 6" id="KW-0488">Methylation</keyword>
<dbReference type="RefSeq" id="WP_213534467.1">
    <property type="nucleotide sequence ID" value="NZ_BOVQ01000003.1"/>
</dbReference>